<dbReference type="AlphaFoldDB" id="A0A8J2EGI8"/>
<evidence type="ECO:0000313" key="3">
    <source>
        <dbReference type="Proteomes" id="UP000786811"/>
    </source>
</evidence>
<feature type="region of interest" description="Disordered" evidence="1">
    <location>
        <begin position="64"/>
        <end position="83"/>
    </location>
</feature>
<evidence type="ECO:0000256" key="1">
    <source>
        <dbReference type="SAM" id="MobiDB-lite"/>
    </source>
</evidence>
<evidence type="ECO:0000313" key="2">
    <source>
        <dbReference type="EMBL" id="CAG5074963.1"/>
    </source>
</evidence>
<organism evidence="2 3">
    <name type="scientific">Cotesia congregata</name>
    <name type="common">Parasitoid wasp</name>
    <name type="synonym">Apanteles congregatus</name>
    <dbReference type="NCBI Taxonomy" id="51543"/>
    <lineage>
        <taxon>Eukaryota</taxon>
        <taxon>Metazoa</taxon>
        <taxon>Ecdysozoa</taxon>
        <taxon>Arthropoda</taxon>
        <taxon>Hexapoda</taxon>
        <taxon>Insecta</taxon>
        <taxon>Pterygota</taxon>
        <taxon>Neoptera</taxon>
        <taxon>Endopterygota</taxon>
        <taxon>Hymenoptera</taxon>
        <taxon>Apocrita</taxon>
        <taxon>Ichneumonoidea</taxon>
        <taxon>Braconidae</taxon>
        <taxon>Microgastrinae</taxon>
        <taxon>Cotesia</taxon>
    </lineage>
</organism>
<reference evidence="2" key="1">
    <citation type="submission" date="2021-04" db="EMBL/GenBank/DDBJ databases">
        <authorList>
            <person name="Chebbi M.A.C M."/>
        </authorList>
    </citation>
    <scope>NUCLEOTIDE SEQUENCE</scope>
</reference>
<keyword evidence="3" id="KW-1185">Reference proteome</keyword>
<name>A0A8J2EGI8_COTCN</name>
<proteinExistence type="predicted"/>
<dbReference type="EMBL" id="CAJNRD030001116">
    <property type="protein sequence ID" value="CAG5074963.1"/>
    <property type="molecule type" value="Genomic_DNA"/>
</dbReference>
<dbReference type="OrthoDB" id="6415662at2759"/>
<feature type="compositionally biased region" description="Low complexity" evidence="1">
    <location>
        <begin position="66"/>
        <end position="79"/>
    </location>
</feature>
<dbReference type="PANTHER" id="PTHR21261:SF15">
    <property type="entry name" value="BEATEN PATH IIIA, ISOFORM D-RELATED"/>
    <property type="match status" value="1"/>
</dbReference>
<accession>A0A8J2EGI8</accession>
<dbReference type="Proteomes" id="UP000786811">
    <property type="component" value="Unassembled WGS sequence"/>
</dbReference>
<evidence type="ECO:0008006" key="4">
    <source>
        <dbReference type="Google" id="ProtNLM"/>
    </source>
</evidence>
<protein>
    <recommendedName>
        <fullName evidence="4">Ig-like domain-containing protein</fullName>
    </recommendedName>
</protein>
<gene>
    <name evidence="2" type="ORF">HICCMSTLAB_LOCUS1174</name>
</gene>
<comment type="caution">
    <text evidence="2">The sequence shown here is derived from an EMBL/GenBank/DDBJ whole genome shotgun (WGS) entry which is preliminary data.</text>
</comment>
<sequence>MFVNLAGECSKFAEVKVPAIVDPREEKVILECNYNLGGEQLYSVTWLKDGNEFFRYMPSAMPGKLQQQHQNSEQNQYKQKQSLSSSRVVDSPAAAAFNVHDGVVQVELSESNDKRVVIRQHLGDKWINVTGSYGCQVSGESPKFDIVYDEAVINVGILPQRDPVIENLREHYDIGETLDAQCISAPSYPTAQLSFLVNGREPSFLRELFIEDESRRSEKLEIKNNNVNNLILKFATSYLEHSFVISAIRLWQKLPVEVLDASTLEVEKSLTTEFPSVGSGVEGSLVSTTRLGLSMSLSDQDFTATSARSLHLVCRSILPGIPGAKARETKAIIYLSASNQKLAQEAPTPFSSRADTNSHHHYKLFLSYTVILALFNFNSVL</sequence>
<dbReference type="PANTHER" id="PTHR21261">
    <property type="entry name" value="BEAT PROTEIN"/>
    <property type="match status" value="1"/>
</dbReference>